<organism evidence="3 4">
    <name type="scientific">Ovis aries</name>
    <name type="common">Sheep</name>
    <dbReference type="NCBI Taxonomy" id="9940"/>
    <lineage>
        <taxon>Eukaryota</taxon>
        <taxon>Metazoa</taxon>
        <taxon>Chordata</taxon>
        <taxon>Craniata</taxon>
        <taxon>Vertebrata</taxon>
        <taxon>Euteleostomi</taxon>
        <taxon>Mammalia</taxon>
        <taxon>Eutheria</taxon>
        <taxon>Laurasiatheria</taxon>
        <taxon>Artiodactyla</taxon>
        <taxon>Ruminantia</taxon>
        <taxon>Pecora</taxon>
        <taxon>Bovidae</taxon>
        <taxon>Caprinae</taxon>
        <taxon>Ovis</taxon>
    </lineage>
</organism>
<evidence type="ECO:0000256" key="1">
    <source>
        <dbReference type="ARBA" id="ARBA00021360"/>
    </source>
</evidence>
<proteinExistence type="predicted"/>
<evidence type="ECO:0000256" key="2">
    <source>
        <dbReference type="ARBA" id="ARBA00022786"/>
    </source>
</evidence>
<dbReference type="SUPFAM" id="SSF54236">
    <property type="entry name" value="Ubiquitin-like"/>
    <property type="match status" value="1"/>
</dbReference>
<reference evidence="3 4" key="1">
    <citation type="submission" date="2020-12" db="EMBL/GenBank/DDBJ databases">
        <title>De novo assembly of Tibetan sheep genome.</title>
        <authorList>
            <person name="Li X."/>
        </authorList>
    </citation>
    <scope>NUCLEOTIDE SEQUENCE [LARGE SCALE GENOMIC DNA]</scope>
    <source>
        <tissue evidence="3">Heart</tissue>
    </source>
</reference>
<dbReference type="FunFam" id="3.10.20.90:FF:000496">
    <property type="entry name" value="Ubiquitin family protein"/>
    <property type="match status" value="1"/>
</dbReference>
<sequence length="92" mass="10514">MTEAFFKGPLGKKVCIKCNTDDTIGNLKKLMIAHTGTGWNNIILKKWYMILKHHVSLGNNEIHNGMNLELYYQLNRILSPYSSLSSHPHPPH</sequence>
<dbReference type="InterPro" id="IPR029071">
    <property type="entry name" value="Ubiquitin-like_domsf"/>
</dbReference>
<dbReference type="PANTHER" id="PTHR13042">
    <property type="entry name" value="UBIQUITIN-LIKE PROTEIN 5"/>
    <property type="match status" value="1"/>
</dbReference>
<dbReference type="InterPro" id="IPR039732">
    <property type="entry name" value="Hub1/Ubl5"/>
</dbReference>
<evidence type="ECO:0000313" key="3">
    <source>
        <dbReference type="EMBL" id="KAG5213928.1"/>
    </source>
</evidence>
<dbReference type="Proteomes" id="UP000664991">
    <property type="component" value="Unassembled WGS sequence"/>
</dbReference>
<evidence type="ECO:0000313" key="4">
    <source>
        <dbReference type="Proteomes" id="UP000664991"/>
    </source>
</evidence>
<dbReference type="Gene3D" id="3.10.20.90">
    <property type="entry name" value="Phosphatidylinositol 3-kinase Catalytic Subunit, Chain A, domain 1"/>
    <property type="match status" value="1"/>
</dbReference>
<comment type="caution">
    <text evidence="3">The sequence shown here is derived from an EMBL/GenBank/DDBJ whole genome shotgun (WGS) entry which is preliminary data.</text>
</comment>
<name>A0A836AGJ4_SHEEP</name>
<dbReference type="EMBL" id="JAEMGP010000002">
    <property type="protein sequence ID" value="KAG5213928.1"/>
    <property type="molecule type" value="Genomic_DNA"/>
</dbReference>
<dbReference type="AlphaFoldDB" id="A0A836AGJ4"/>
<keyword evidence="2" id="KW-0833">Ubl conjugation pathway</keyword>
<accession>A0A836AGJ4</accession>
<gene>
    <name evidence="3" type="ORF">JEQ12_009714</name>
</gene>
<protein>
    <recommendedName>
        <fullName evidence="1">Ubiquitin-like protein 5</fullName>
    </recommendedName>
</protein>